<dbReference type="Pfam" id="PF21527">
    <property type="entry name" value="Stv"/>
    <property type="match status" value="1"/>
</dbReference>
<reference evidence="3 4" key="1">
    <citation type="submission" date="2024-04" db="EMBL/GenBank/DDBJ databases">
        <title>Polymorphospora sp. isolated from Baiyangdian Lake in Xiong'an New Area.</title>
        <authorList>
            <person name="Zhang X."/>
            <person name="Liu J."/>
        </authorList>
    </citation>
    <scope>NUCLEOTIDE SEQUENCE [LARGE SCALE GENOMIC DNA]</scope>
    <source>
        <strain evidence="3 4">2-325</strain>
    </source>
</reference>
<dbReference type="Proteomes" id="UP001582793">
    <property type="component" value="Unassembled WGS sequence"/>
</dbReference>
<feature type="region of interest" description="Disordered" evidence="1">
    <location>
        <begin position="1"/>
        <end position="39"/>
    </location>
</feature>
<proteinExistence type="predicted"/>
<sequence length="215" mass="23135">MRAERDAAGRTPEDAATPVPEKSDAEARPVDPFDVSLPSRREARAEVAALAAEHDRGSSTPDATGIRDILLATDLQLSGREYSESDGHFYATRVFKGGREDGQPVFVGHGFYREGSGHLTVPTGTSISFYCAHREALPGLSGLAIEAGVHPGLPVETFREGDQVPDYYLTKPEATPPGGFSVFENSTTVRAQARLSDLLVEGMGHTHWAACREVQ</sequence>
<feature type="compositionally biased region" description="Basic and acidic residues" evidence="1">
    <location>
        <begin position="1"/>
        <end position="13"/>
    </location>
</feature>
<dbReference type="RefSeq" id="WP_375734890.1">
    <property type="nucleotide sequence ID" value="NZ_JBCGDC010000046.1"/>
</dbReference>
<comment type="caution">
    <text evidence="3">The sequence shown here is derived from an EMBL/GenBank/DDBJ whole genome shotgun (WGS) entry which is preliminary data.</text>
</comment>
<evidence type="ECO:0000313" key="4">
    <source>
        <dbReference type="Proteomes" id="UP001582793"/>
    </source>
</evidence>
<organism evidence="3 4">
    <name type="scientific">Polymorphospora lycopeni</name>
    <dbReference type="NCBI Taxonomy" id="3140240"/>
    <lineage>
        <taxon>Bacteria</taxon>
        <taxon>Bacillati</taxon>
        <taxon>Actinomycetota</taxon>
        <taxon>Actinomycetes</taxon>
        <taxon>Micromonosporales</taxon>
        <taxon>Micromonosporaceae</taxon>
        <taxon>Polymorphospora</taxon>
    </lineage>
</organism>
<dbReference type="InterPro" id="IPR049002">
    <property type="entry name" value="Stv"/>
</dbReference>
<keyword evidence="4" id="KW-1185">Reference proteome</keyword>
<protein>
    <submittedName>
        <fullName evidence="3">Adhesin</fullName>
    </submittedName>
</protein>
<feature type="compositionally biased region" description="Basic and acidic residues" evidence="1">
    <location>
        <begin position="21"/>
        <end position="31"/>
    </location>
</feature>
<evidence type="ECO:0000313" key="3">
    <source>
        <dbReference type="EMBL" id="MFB6394888.1"/>
    </source>
</evidence>
<feature type="domain" description="Putative adhesin Stv" evidence="2">
    <location>
        <begin position="105"/>
        <end position="213"/>
    </location>
</feature>
<evidence type="ECO:0000256" key="1">
    <source>
        <dbReference type="SAM" id="MobiDB-lite"/>
    </source>
</evidence>
<gene>
    <name evidence="3" type="ORF">AAFH96_17505</name>
</gene>
<evidence type="ECO:0000259" key="2">
    <source>
        <dbReference type="Pfam" id="PF21527"/>
    </source>
</evidence>
<accession>A0ABV5CSB5</accession>
<dbReference type="EMBL" id="JBCGDC010000046">
    <property type="protein sequence ID" value="MFB6394888.1"/>
    <property type="molecule type" value="Genomic_DNA"/>
</dbReference>
<name>A0ABV5CSB5_9ACTN</name>